<dbReference type="STRING" id="398527.Bphyt_6460"/>
<dbReference type="InterPro" id="IPR014710">
    <property type="entry name" value="RmlC-like_jellyroll"/>
</dbReference>
<evidence type="ECO:0000259" key="1">
    <source>
        <dbReference type="Pfam" id="PF07883"/>
    </source>
</evidence>
<dbReference type="RefSeq" id="WP_012428275.1">
    <property type="nucleotide sequence ID" value="NC_010676.1"/>
</dbReference>
<protein>
    <submittedName>
        <fullName evidence="2">Cupin 2 conserved barrel domain protein</fullName>
    </submittedName>
</protein>
<dbReference type="Proteomes" id="UP000001739">
    <property type="component" value="Chromosome 2"/>
</dbReference>
<feature type="domain" description="Cupin type-2" evidence="1">
    <location>
        <begin position="53"/>
        <end position="112"/>
    </location>
</feature>
<dbReference type="eggNOG" id="COG1917">
    <property type="taxonomic scope" value="Bacteria"/>
</dbReference>
<dbReference type="HOGENOM" id="CLU_117516_1_0_4"/>
<evidence type="ECO:0000313" key="3">
    <source>
        <dbReference type="Proteomes" id="UP000001739"/>
    </source>
</evidence>
<name>B2T8V4_PARPJ</name>
<dbReference type="SUPFAM" id="SSF51182">
    <property type="entry name" value="RmlC-like cupins"/>
    <property type="match status" value="1"/>
</dbReference>
<dbReference type="KEGG" id="bpy:Bphyt_6460"/>
<dbReference type="EMBL" id="CP001053">
    <property type="protein sequence ID" value="ACD20767.1"/>
    <property type="molecule type" value="Genomic_DNA"/>
</dbReference>
<gene>
    <name evidence="2" type="ordered locus">Bphyt_6460</name>
</gene>
<dbReference type="InterPro" id="IPR013096">
    <property type="entry name" value="Cupin_2"/>
</dbReference>
<dbReference type="InterPro" id="IPR011051">
    <property type="entry name" value="RmlC_Cupin_sf"/>
</dbReference>
<sequence>MSTTTPQRTMVSHPASDSSDFEVGLRPYFAYRDLGLKEATNGGFVAHVIRAVPGKQADPEWHTHNTSFQIVFVLRGWIDFEFEDIGVSRLTAGSICYFPSGVRHQVLANSDDFEQLEIVSPANFETHDAEKP</sequence>
<dbReference type="AlphaFoldDB" id="B2T8V4"/>
<accession>B2T8V4</accession>
<organism evidence="2 3">
    <name type="scientific">Paraburkholderia phytofirmans (strain DSM 17436 / LMG 22146 / PsJN)</name>
    <name type="common">Burkholderia phytofirmans</name>
    <dbReference type="NCBI Taxonomy" id="398527"/>
    <lineage>
        <taxon>Bacteria</taxon>
        <taxon>Pseudomonadati</taxon>
        <taxon>Pseudomonadota</taxon>
        <taxon>Betaproteobacteria</taxon>
        <taxon>Burkholderiales</taxon>
        <taxon>Burkholderiaceae</taxon>
        <taxon>Paraburkholderia</taxon>
    </lineage>
</organism>
<dbReference type="Gene3D" id="2.60.120.10">
    <property type="entry name" value="Jelly Rolls"/>
    <property type="match status" value="1"/>
</dbReference>
<evidence type="ECO:0000313" key="2">
    <source>
        <dbReference type="EMBL" id="ACD20767.1"/>
    </source>
</evidence>
<reference evidence="2 3" key="1">
    <citation type="journal article" date="2011" name="J. Bacteriol.">
        <title>Complete genome sequence of the plant growth-promoting endophyte Burkholderia phytofirmans strain PsJN.</title>
        <authorList>
            <person name="Weilharter A."/>
            <person name="Mitter B."/>
            <person name="Shin M.V."/>
            <person name="Chain P.S."/>
            <person name="Nowak J."/>
            <person name="Sessitsch A."/>
        </authorList>
    </citation>
    <scope>NUCLEOTIDE SEQUENCE [LARGE SCALE GENOMIC DNA]</scope>
    <source>
        <strain evidence="3">DSM 17436 / LMG 22146 / PsJN</strain>
    </source>
</reference>
<dbReference type="CDD" id="cd06980">
    <property type="entry name" value="cupin_bxe_c0505"/>
    <property type="match status" value="1"/>
</dbReference>
<proteinExistence type="predicted"/>
<dbReference type="Pfam" id="PF07883">
    <property type="entry name" value="Cupin_2"/>
    <property type="match status" value="1"/>
</dbReference>